<sequence length="417" mass="46201">MQRPTQRVGGVYSYEAIVPGTTFRAELRVTAALAEQLDKTRDDWWQLLTGTARLGQSKKDSYGQVMVIAAMPERASPTTEIVSTDSNQLTVWLLSDLLLRDERLRPSTSVHDLAQALSEYLSCQMVPREKPSVLSQIARSHRIESWQVRWGLPRPSLAGFAAGSCFVFQCTDEQQINPRKLAELSIEGLGNRRAEGFGQLSFNSPLLTQPTSELTHPGSDDASASPSSRASLISPPTGDPTEEIQYARCIEKAAWRDAIQKAAEALAASSDRREHYLAFSGSQPGMSQLGSLRSLLTRLREPQQRTVTTWLSRVHEKRSEKWPAGSLDKLTMLLNNSNSVWQMLNEGIELAALPSVNRLVLVRGDESWLRTELWTEAVQILMATCIRAHKRALENDLNNSAEDDSHHIGGTNNGTAA</sequence>
<dbReference type="EMBL" id="QBMP01000049">
    <property type="protein sequence ID" value="PZO57607.1"/>
    <property type="molecule type" value="Genomic_DNA"/>
</dbReference>
<dbReference type="Proteomes" id="UP000249794">
    <property type="component" value="Unassembled WGS sequence"/>
</dbReference>
<gene>
    <name evidence="2" type="ORF">DCF15_06840</name>
</gene>
<evidence type="ECO:0008006" key="4">
    <source>
        <dbReference type="Google" id="ProtNLM"/>
    </source>
</evidence>
<feature type="compositionally biased region" description="Low complexity" evidence="1">
    <location>
        <begin position="220"/>
        <end position="236"/>
    </location>
</feature>
<feature type="region of interest" description="Disordered" evidence="1">
    <location>
        <begin position="208"/>
        <end position="241"/>
    </location>
</feature>
<evidence type="ECO:0000313" key="2">
    <source>
        <dbReference type="EMBL" id="PZO57607.1"/>
    </source>
</evidence>
<evidence type="ECO:0000256" key="1">
    <source>
        <dbReference type="SAM" id="MobiDB-lite"/>
    </source>
</evidence>
<evidence type="ECO:0000313" key="3">
    <source>
        <dbReference type="Proteomes" id="UP000249794"/>
    </source>
</evidence>
<organism evidence="2 3">
    <name type="scientific">Phormidesmis priestleyi</name>
    <dbReference type="NCBI Taxonomy" id="268141"/>
    <lineage>
        <taxon>Bacteria</taxon>
        <taxon>Bacillati</taxon>
        <taxon>Cyanobacteriota</taxon>
        <taxon>Cyanophyceae</taxon>
        <taxon>Leptolyngbyales</taxon>
        <taxon>Leptolyngbyaceae</taxon>
        <taxon>Phormidesmis</taxon>
    </lineage>
</organism>
<name>A0A2W4XN22_9CYAN</name>
<dbReference type="AlphaFoldDB" id="A0A2W4XN22"/>
<protein>
    <recommendedName>
        <fullName evidence="4">CRISPR-associated protein Csx10</fullName>
    </recommendedName>
</protein>
<comment type="caution">
    <text evidence="2">The sequence shown here is derived from an EMBL/GenBank/DDBJ whole genome shotgun (WGS) entry which is preliminary data.</text>
</comment>
<reference evidence="3" key="1">
    <citation type="submission" date="2018-04" db="EMBL/GenBank/DDBJ databases">
        <authorList>
            <person name="Cornet L."/>
        </authorList>
    </citation>
    <scope>NUCLEOTIDE SEQUENCE [LARGE SCALE GENOMIC DNA]</scope>
</reference>
<reference evidence="2 3" key="2">
    <citation type="submission" date="2018-06" db="EMBL/GenBank/DDBJ databases">
        <title>Metagenomic assembly of (sub)arctic Cyanobacteria and their associated microbiome from non-axenic cultures.</title>
        <authorList>
            <person name="Baurain D."/>
        </authorList>
    </citation>
    <scope>NUCLEOTIDE SEQUENCE [LARGE SCALE GENOMIC DNA]</scope>
    <source>
        <strain evidence="2">ULC027bin1</strain>
    </source>
</reference>
<accession>A0A2W4XN22</accession>
<proteinExistence type="predicted"/>